<dbReference type="RefSeq" id="WP_111363520.1">
    <property type="nucleotide sequence ID" value="NZ_VINQ01000002.1"/>
</dbReference>
<keyword evidence="3" id="KW-0285">Flavoprotein</keyword>
<keyword evidence="5" id="KW-0560">Oxidoreductase</keyword>
<keyword evidence="10" id="KW-1185">Reference proteome</keyword>
<feature type="domain" description="Glucose-methanol-choline oxidoreductase N-terminal" evidence="6">
    <location>
        <begin position="63"/>
        <end position="302"/>
    </location>
</feature>
<dbReference type="GO" id="GO:0016614">
    <property type="term" value="F:oxidoreductase activity, acting on CH-OH group of donors"/>
    <property type="evidence" value="ECO:0007669"/>
    <property type="project" value="InterPro"/>
</dbReference>
<dbReference type="Gene3D" id="3.50.50.60">
    <property type="entry name" value="FAD/NAD(P)-binding domain"/>
    <property type="match status" value="2"/>
</dbReference>
<evidence type="ECO:0000259" key="7">
    <source>
        <dbReference type="Pfam" id="PF00890"/>
    </source>
</evidence>
<dbReference type="EMBL" id="VINQ01000002">
    <property type="protein sequence ID" value="KAA0920357.1"/>
    <property type="molecule type" value="Genomic_DNA"/>
</dbReference>
<evidence type="ECO:0000256" key="2">
    <source>
        <dbReference type="ARBA" id="ARBA00010790"/>
    </source>
</evidence>
<evidence type="ECO:0000259" key="6">
    <source>
        <dbReference type="Pfam" id="PF00732"/>
    </source>
</evidence>
<feature type="domain" description="FAD-dependent oxidoreductase 2 FAD-binding" evidence="7">
    <location>
        <begin position="11"/>
        <end position="43"/>
    </location>
</feature>
<reference evidence="9 10" key="1">
    <citation type="submission" date="2019-07" db="EMBL/GenBank/DDBJ databases">
        <title>Aquicoccus porphyridii gen. nov., sp. nov., isolated from a small marine red alga, Porphyridium marinum.</title>
        <authorList>
            <person name="Liu L."/>
        </authorList>
    </citation>
    <scope>NUCLEOTIDE SEQUENCE [LARGE SCALE GENOMIC DNA]</scope>
    <source>
        <strain evidence="9 10">L1 8-17</strain>
    </source>
</reference>
<dbReference type="InterPro" id="IPR036188">
    <property type="entry name" value="FAD/NAD-bd_sf"/>
</dbReference>
<dbReference type="Pfam" id="PF00890">
    <property type="entry name" value="FAD_binding_2"/>
    <property type="match status" value="1"/>
</dbReference>
<evidence type="ECO:0000256" key="5">
    <source>
        <dbReference type="ARBA" id="ARBA00023002"/>
    </source>
</evidence>
<evidence type="ECO:0000256" key="3">
    <source>
        <dbReference type="ARBA" id="ARBA00022630"/>
    </source>
</evidence>
<dbReference type="Pfam" id="PF00732">
    <property type="entry name" value="GMC_oxred_N"/>
    <property type="match status" value="1"/>
</dbReference>
<gene>
    <name evidence="9" type="ORF">FLO80_04400</name>
</gene>
<protein>
    <submittedName>
        <fullName evidence="9">GMC family oxidoreductase</fullName>
    </submittedName>
</protein>
<dbReference type="InterPro" id="IPR000172">
    <property type="entry name" value="GMC_OxRdtase_N"/>
</dbReference>
<dbReference type="PANTHER" id="PTHR42784:SF1">
    <property type="entry name" value="PYRANOSE 2-OXIDASE"/>
    <property type="match status" value="1"/>
</dbReference>
<name>A0A5A9ZT24_9RHOB</name>
<dbReference type="PANTHER" id="PTHR42784">
    <property type="entry name" value="PYRANOSE 2-OXIDASE"/>
    <property type="match status" value="1"/>
</dbReference>
<feature type="domain" description="Glucose-methanol-choline oxidoreductase C-terminal" evidence="8">
    <location>
        <begin position="450"/>
        <end position="508"/>
    </location>
</feature>
<evidence type="ECO:0000313" key="9">
    <source>
        <dbReference type="EMBL" id="KAA0920357.1"/>
    </source>
</evidence>
<keyword evidence="4" id="KW-0274">FAD</keyword>
<dbReference type="Pfam" id="PF05199">
    <property type="entry name" value="GMC_oxred_C"/>
    <property type="match status" value="1"/>
</dbReference>
<proteinExistence type="inferred from homology"/>
<dbReference type="InterPro" id="IPR003953">
    <property type="entry name" value="FAD-dep_OxRdtase_2_FAD-bd"/>
</dbReference>
<dbReference type="AlphaFoldDB" id="A0A5A9ZT24"/>
<comment type="caution">
    <text evidence="9">The sequence shown here is derived from an EMBL/GenBank/DDBJ whole genome shotgun (WGS) entry which is preliminary data.</text>
</comment>
<dbReference type="SUPFAM" id="SSF51905">
    <property type="entry name" value="FAD/NAD(P)-binding domain"/>
    <property type="match status" value="1"/>
</dbReference>
<dbReference type="InterPro" id="IPR051473">
    <property type="entry name" value="P2Ox-like"/>
</dbReference>
<organism evidence="9 10">
    <name type="scientific">Aquicoccus porphyridii</name>
    <dbReference type="NCBI Taxonomy" id="1852029"/>
    <lineage>
        <taxon>Bacteria</taxon>
        <taxon>Pseudomonadati</taxon>
        <taxon>Pseudomonadota</taxon>
        <taxon>Alphaproteobacteria</taxon>
        <taxon>Rhodobacterales</taxon>
        <taxon>Paracoccaceae</taxon>
        <taxon>Aquicoccus</taxon>
    </lineage>
</organism>
<dbReference type="Proteomes" id="UP000325291">
    <property type="component" value="Unassembled WGS sequence"/>
</dbReference>
<comment type="similarity">
    <text evidence="2">Belongs to the GMC oxidoreductase family.</text>
</comment>
<evidence type="ECO:0000256" key="1">
    <source>
        <dbReference type="ARBA" id="ARBA00001974"/>
    </source>
</evidence>
<evidence type="ECO:0000259" key="8">
    <source>
        <dbReference type="Pfam" id="PF05199"/>
    </source>
</evidence>
<accession>A0A5A9ZT24</accession>
<evidence type="ECO:0000313" key="10">
    <source>
        <dbReference type="Proteomes" id="UP000325291"/>
    </source>
</evidence>
<evidence type="ECO:0000256" key="4">
    <source>
        <dbReference type="ARBA" id="ARBA00022827"/>
    </source>
</evidence>
<comment type="cofactor">
    <cofactor evidence="1">
        <name>FAD</name>
        <dbReference type="ChEBI" id="CHEBI:57692"/>
    </cofactor>
</comment>
<dbReference type="InterPro" id="IPR007867">
    <property type="entry name" value="GMC_OxRtase_C"/>
</dbReference>
<sequence>MSHEIAQRHWDVIVIGTGIGGGTAGRALAEAGLKVLFVEKGPAGHRAEQTPLSPGIFVPEARVARGFWPGQMRANVDGRATRFFAPLGAGVGGSSVFYAATLERPEPHDLDHSEARPHPTGGWPVSWAEFAPWLDRAQALYRVCGTPDPLSDTPCPNLAAPPPLSRGDARLTEQFRAAGLHPYALHSAIAHLPGCKDCLGFKCPRACKMDGRSAGVEPALATGSAALLDRCTVTRLQGDGERITGIEARRAGEMLSLTADHVVLAGGAFGSPRLCLASASESFPQGVANASGLVGRGLMFHLNEMFAIWPGGDDPSPSKAVGLRDLYWREGQRLGMVQAMGVAASYGEIAWYLRGLVENSALGRIPGAVGLTRIPAAIAAKLLGTAKIFVGLLEDLPYDDNRVLPPEGDSDEIAVDYRIHDELRARRRLFRREIARALRGQRKMFLTRRPELNFGHPSGTMRFGDDPARAVLRGDGRAHGIANLWGADAGFFPTSMGVNPSLSIAAQALRVADAIIREGKNGAR</sequence>
<dbReference type="GO" id="GO:0050660">
    <property type="term" value="F:flavin adenine dinucleotide binding"/>
    <property type="evidence" value="ECO:0007669"/>
    <property type="project" value="InterPro"/>
</dbReference>